<dbReference type="SUPFAM" id="SSF50156">
    <property type="entry name" value="PDZ domain-like"/>
    <property type="match status" value="1"/>
</dbReference>
<evidence type="ECO:0000313" key="2">
    <source>
        <dbReference type="EMBL" id="VDM36540.1"/>
    </source>
</evidence>
<dbReference type="OrthoDB" id="420032at2759"/>
<reference evidence="2 3" key="2">
    <citation type="submission" date="2018-11" db="EMBL/GenBank/DDBJ databases">
        <authorList>
            <consortium name="Pathogen Informatics"/>
        </authorList>
    </citation>
    <scope>NUCLEOTIDE SEQUENCE [LARGE SCALE GENOMIC DNA]</scope>
</reference>
<gene>
    <name evidence="2" type="ORF">TTAC_LOCUS11448</name>
</gene>
<dbReference type="InterPro" id="IPR001478">
    <property type="entry name" value="PDZ"/>
</dbReference>
<dbReference type="PROSITE" id="PS50106">
    <property type="entry name" value="PDZ"/>
    <property type="match status" value="1"/>
</dbReference>
<dbReference type="GO" id="GO:0031267">
    <property type="term" value="F:small GTPase binding"/>
    <property type="evidence" value="ECO:0007669"/>
    <property type="project" value="InterPro"/>
</dbReference>
<dbReference type="Proteomes" id="UP000274429">
    <property type="component" value="Unassembled WGS sequence"/>
</dbReference>
<evidence type="ECO:0000313" key="3">
    <source>
        <dbReference type="Proteomes" id="UP000274429"/>
    </source>
</evidence>
<dbReference type="GO" id="GO:0048167">
    <property type="term" value="P:regulation of synaptic plasticity"/>
    <property type="evidence" value="ECO:0007669"/>
    <property type="project" value="TreeGrafter"/>
</dbReference>
<dbReference type="InterPro" id="IPR036034">
    <property type="entry name" value="PDZ_sf"/>
</dbReference>
<dbReference type="GO" id="GO:0048788">
    <property type="term" value="C:cytoskeleton of presynaptic active zone"/>
    <property type="evidence" value="ECO:0007669"/>
    <property type="project" value="TreeGrafter"/>
</dbReference>
<dbReference type="SMART" id="SM00228">
    <property type="entry name" value="PDZ"/>
    <property type="match status" value="1"/>
</dbReference>
<reference evidence="4" key="1">
    <citation type="submission" date="2017-02" db="UniProtKB">
        <authorList>
            <consortium name="WormBaseParasite"/>
        </authorList>
    </citation>
    <scope>IDENTIFICATION</scope>
</reference>
<evidence type="ECO:0000313" key="4">
    <source>
        <dbReference type="WBParaSite" id="TTAC_0001146501-mRNA-1"/>
    </source>
</evidence>
<dbReference type="STRING" id="6205.A0A0R3XD38"/>
<dbReference type="GO" id="GO:0042391">
    <property type="term" value="P:regulation of membrane potential"/>
    <property type="evidence" value="ECO:0007669"/>
    <property type="project" value="TreeGrafter"/>
</dbReference>
<proteinExistence type="predicted"/>
<accession>A0A0R3XD38</accession>
<dbReference type="GO" id="GO:0050806">
    <property type="term" value="P:positive regulation of synaptic transmission"/>
    <property type="evidence" value="ECO:0007669"/>
    <property type="project" value="TreeGrafter"/>
</dbReference>
<dbReference type="GO" id="GO:0042734">
    <property type="term" value="C:presynaptic membrane"/>
    <property type="evidence" value="ECO:0007669"/>
    <property type="project" value="TreeGrafter"/>
</dbReference>
<organism evidence="4">
    <name type="scientific">Hydatigena taeniaeformis</name>
    <name type="common">Feline tapeworm</name>
    <name type="synonym">Taenia taeniaeformis</name>
    <dbReference type="NCBI Taxonomy" id="6205"/>
    <lineage>
        <taxon>Eukaryota</taxon>
        <taxon>Metazoa</taxon>
        <taxon>Spiralia</taxon>
        <taxon>Lophotrochozoa</taxon>
        <taxon>Platyhelminthes</taxon>
        <taxon>Cestoda</taxon>
        <taxon>Eucestoda</taxon>
        <taxon>Cyclophyllidea</taxon>
        <taxon>Taeniidae</taxon>
        <taxon>Hydatigera</taxon>
    </lineage>
</organism>
<keyword evidence="3" id="KW-1185">Reference proteome</keyword>
<dbReference type="EMBL" id="UYWX01024234">
    <property type="protein sequence ID" value="VDM36540.1"/>
    <property type="molecule type" value="Genomic_DNA"/>
</dbReference>
<dbReference type="GO" id="GO:0044325">
    <property type="term" value="F:transmembrane transporter binding"/>
    <property type="evidence" value="ECO:0007669"/>
    <property type="project" value="TreeGrafter"/>
</dbReference>
<dbReference type="GO" id="GO:2000300">
    <property type="term" value="P:regulation of synaptic vesicle exocytosis"/>
    <property type="evidence" value="ECO:0007669"/>
    <property type="project" value="TreeGrafter"/>
</dbReference>
<dbReference type="InterPro" id="IPR041489">
    <property type="entry name" value="PDZ_6"/>
</dbReference>
<dbReference type="Pfam" id="PF17820">
    <property type="entry name" value="PDZ_6"/>
    <property type="match status" value="1"/>
</dbReference>
<dbReference type="PANTHER" id="PTHR12157:SF25">
    <property type="entry name" value="REGULATING SYNAPTIC MEMBRANE EXOCYTOSIS PROTEIN 3"/>
    <property type="match status" value="1"/>
</dbReference>
<dbReference type="PANTHER" id="PTHR12157">
    <property type="entry name" value="REGULATING SYNAPTIC MEMBRANE EXOCYTOSIS PROTEIN"/>
    <property type="match status" value="1"/>
</dbReference>
<dbReference type="InterPro" id="IPR039032">
    <property type="entry name" value="Rim-like"/>
</dbReference>
<dbReference type="GO" id="GO:0048791">
    <property type="term" value="P:calcium ion-regulated exocytosis of neurotransmitter"/>
    <property type="evidence" value="ECO:0007669"/>
    <property type="project" value="TreeGrafter"/>
</dbReference>
<name>A0A0R3XD38_HYDTA</name>
<dbReference type="Gene3D" id="2.30.42.10">
    <property type="match status" value="1"/>
</dbReference>
<dbReference type="WBParaSite" id="TTAC_0001146501-mRNA-1">
    <property type="protein sequence ID" value="TTAC_0001146501-mRNA-1"/>
    <property type="gene ID" value="TTAC_0001146501"/>
</dbReference>
<protein>
    <submittedName>
        <fullName evidence="4">PDZ domain-containing protein</fullName>
    </submittedName>
</protein>
<dbReference type="AlphaFoldDB" id="A0A0R3XD38"/>
<sequence length="78" mass="8880">MVGTFVSSVKEGSVADMMGELQTGDEILEWNGHTLRGLHQEEVSEILALSRNTDEVWLTVQRIIEYVLPDFILYLIEN</sequence>
<evidence type="ECO:0000259" key="1">
    <source>
        <dbReference type="PROSITE" id="PS50106"/>
    </source>
</evidence>
<feature type="domain" description="PDZ" evidence="1">
    <location>
        <begin position="1"/>
        <end position="47"/>
    </location>
</feature>